<dbReference type="InterPro" id="IPR000014">
    <property type="entry name" value="PAS"/>
</dbReference>
<dbReference type="InterPro" id="IPR001610">
    <property type="entry name" value="PAC"/>
</dbReference>
<keyword evidence="6" id="KW-1185">Reference proteome</keyword>
<feature type="domain" description="PAC" evidence="3">
    <location>
        <begin position="104"/>
        <end position="157"/>
    </location>
</feature>
<keyword evidence="1" id="KW-0175">Coiled coil</keyword>
<dbReference type="Gene3D" id="3.30.450.20">
    <property type="entry name" value="PAS domain"/>
    <property type="match status" value="1"/>
</dbReference>
<dbReference type="PANTHER" id="PTHR44757">
    <property type="entry name" value="DIGUANYLATE CYCLASE DGCP"/>
    <property type="match status" value="1"/>
</dbReference>
<evidence type="ECO:0000259" key="2">
    <source>
        <dbReference type="PROSITE" id="PS50112"/>
    </source>
</evidence>
<dbReference type="RefSeq" id="WP_094121301.1">
    <property type="nucleotide sequence ID" value="NZ_MLFN01000041.1"/>
</dbReference>
<dbReference type="InterPro" id="IPR035965">
    <property type="entry name" value="PAS-like_dom_sf"/>
</dbReference>
<name>A0A1X1BU77_9GAMM</name>
<dbReference type="InterPro" id="IPR029787">
    <property type="entry name" value="Nucleotide_cyclase"/>
</dbReference>
<dbReference type="Proteomes" id="UP000193933">
    <property type="component" value="Unassembled WGS sequence"/>
</dbReference>
<dbReference type="CDD" id="cd01949">
    <property type="entry name" value="GGDEF"/>
    <property type="match status" value="1"/>
</dbReference>
<dbReference type="Pfam" id="PF08447">
    <property type="entry name" value="PAS_3"/>
    <property type="match status" value="1"/>
</dbReference>
<comment type="caution">
    <text evidence="5">The sequence shown here is derived from an EMBL/GenBank/DDBJ whole genome shotgun (WGS) entry which is preliminary data.</text>
</comment>
<sequence length="321" mass="36216">MSEEALRLQIQNLKKHNARLKRIAHDARNKLNAALDGTGLFLWQLDIPSGKLVIFNRRWGAMLGFQPKETDANFDSWKESLHPEDADEVLTAFYDHIAGKAPYYEALHRMIAKDGSITWVLDRGRVSEWDDQGRPLKVTGTHIDMTKEKQYEEQLALLALHDPLTMLTNRHALQNHFRDLKAQGPLCVAFIDLDNFKHVNDTLGHRSGDDVLIQLSQRFVDLCPAEVIIGRPGGDEFVLLLPFSLQHPQLEKLVHACLDAVLTPFDMANGHAMMGASIGVAQVQRKDDFDSALARADEAMYRIKKRGKRGVAFAPFHADLL</sequence>
<dbReference type="InterPro" id="IPR013655">
    <property type="entry name" value="PAS_fold_3"/>
</dbReference>
<dbReference type="SMART" id="SM00086">
    <property type="entry name" value="PAC"/>
    <property type="match status" value="1"/>
</dbReference>
<dbReference type="AlphaFoldDB" id="A0A1X1BU77"/>
<feature type="coiled-coil region" evidence="1">
    <location>
        <begin position="3"/>
        <end position="30"/>
    </location>
</feature>
<evidence type="ECO:0000259" key="4">
    <source>
        <dbReference type="PROSITE" id="PS50887"/>
    </source>
</evidence>
<feature type="domain" description="PAS" evidence="2">
    <location>
        <begin position="27"/>
        <end position="100"/>
    </location>
</feature>
<dbReference type="InterPro" id="IPR043128">
    <property type="entry name" value="Rev_trsase/Diguanyl_cyclase"/>
</dbReference>
<evidence type="ECO:0000256" key="1">
    <source>
        <dbReference type="SAM" id="Coils"/>
    </source>
</evidence>
<dbReference type="InterPro" id="IPR000700">
    <property type="entry name" value="PAS-assoc_C"/>
</dbReference>
<dbReference type="Pfam" id="PF00990">
    <property type="entry name" value="GGDEF"/>
    <property type="match status" value="1"/>
</dbReference>
<dbReference type="InterPro" id="IPR052155">
    <property type="entry name" value="Biofilm_reg_signaling"/>
</dbReference>
<evidence type="ECO:0000313" key="6">
    <source>
        <dbReference type="Proteomes" id="UP000193933"/>
    </source>
</evidence>
<dbReference type="EMBL" id="MLFN01000041">
    <property type="protein sequence ID" value="ORM51919.1"/>
    <property type="molecule type" value="Genomic_DNA"/>
</dbReference>
<dbReference type="Gene3D" id="3.30.70.270">
    <property type="match status" value="1"/>
</dbReference>
<accession>A0A1X1BU77</accession>
<gene>
    <name evidence="5" type="ORF">HA41_13750</name>
</gene>
<dbReference type="PROSITE" id="PS50112">
    <property type="entry name" value="PAS"/>
    <property type="match status" value="1"/>
</dbReference>
<protein>
    <submittedName>
        <fullName evidence="5">Sensor domain-containing diguanylate cyclase</fullName>
    </submittedName>
</protein>
<dbReference type="OrthoDB" id="9812260at2"/>
<proteinExistence type="predicted"/>
<dbReference type="PROSITE" id="PS50887">
    <property type="entry name" value="GGDEF"/>
    <property type="match status" value="1"/>
</dbReference>
<dbReference type="SMART" id="SM00091">
    <property type="entry name" value="PAS"/>
    <property type="match status" value="1"/>
</dbReference>
<feature type="domain" description="GGDEF" evidence="4">
    <location>
        <begin position="184"/>
        <end position="316"/>
    </location>
</feature>
<evidence type="ECO:0000313" key="5">
    <source>
        <dbReference type="EMBL" id="ORM51919.1"/>
    </source>
</evidence>
<evidence type="ECO:0000259" key="3">
    <source>
        <dbReference type="PROSITE" id="PS50113"/>
    </source>
</evidence>
<dbReference type="STRING" id="472705.GCA_001743465_04270"/>
<dbReference type="SMART" id="SM00267">
    <property type="entry name" value="GGDEF"/>
    <property type="match status" value="1"/>
</dbReference>
<organism evidence="5 6">
    <name type="scientific">Pantoea conspicua</name>
    <dbReference type="NCBI Taxonomy" id="472705"/>
    <lineage>
        <taxon>Bacteria</taxon>
        <taxon>Pseudomonadati</taxon>
        <taxon>Pseudomonadota</taxon>
        <taxon>Gammaproteobacteria</taxon>
        <taxon>Enterobacterales</taxon>
        <taxon>Erwiniaceae</taxon>
        <taxon>Pantoea</taxon>
    </lineage>
</organism>
<dbReference type="InterPro" id="IPR000160">
    <property type="entry name" value="GGDEF_dom"/>
</dbReference>
<dbReference type="SUPFAM" id="SSF55785">
    <property type="entry name" value="PYP-like sensor domain (PAS domain)"/>
    <property type="match status" value="1"/>
</dbReference>
<dbReference type="NCBIfam" id="TIGR00254">
    <property type="entry name" value="GGDEF"/>
    <property type="match status" value="1"/>
</dbReference>
<dbReference type="PANTHER" id="PTHR44757:SF2">
    <property type="entry name" value="BIOFILM ARCHITECTURE MAINTENANCE PROTEIN MBAA"/>
    <property type="match status" value="1"/>
</dbReference>
<dbReference type="CDD" id="cd00130">
    <property type="entry name" value="PAS"/>
    <property type="match status" value="1"/>
</dbReference>
<dbReference type="SUPFAM" id="SSF55073">
    <property type="entry name" value="Nucleotide cyclase"/>
    <property type="match status" value="1"/>
</dbReference>
<reference evidence="5 6" key="1">
    <citation type="journal article" date="2017" name="Antonie Van Leeuwenhoek">
        <title>Phylogenomic resolution of the bacterial genus Pantoea and its relationship with Erwinia and Tatumella.</title>
        <authorList>
            <person name="Palmer M."/>
            <person name="Steenkamp E.T."/>
            <person name="Coetzee M.P."/>
            <person name="Chan W.Y."/>
            <person name="van Zyl E."/>
            <person name="De Maayer P."/>
            <person name="Coutinho T.A."/>
            <person name="Blom J."/>
            <person name="Smits T.H."/>
            <person name="Duffy B."/>
            <person name="Venter S.N."/>
        </authorList>
    </citation>
    <scope>NUCLEOTIDE SEQUENCE [LARGE SCALE GENOMIC DNA]</scope>
    <source>
        <strain evidence="5 6">LMG 24534</strain>
    </source>
</reference>
<dbReference type="PROSITE" id="PS50113">
    <property type="entry name" value="PAC"/>
    <property type="match status" value="1"/>
</dbReference>
<dbReference type="NCBIfam" id="TIGR00229">
    <property type="entry name" value="sensory_box"/>
    <property type="match status" value="1"/>
</dbReference>